<feature type="transmembrane region" description="Helical" evidence="1">
    <location>
        <begin position="33"/>
        <end position="53"/>
    </location>
</feature>
<feature type="transmembrane region" description="Helical" evidence="1">
    <location>
        <begin position="198"/>
        <end position="225"/>
    </location>
</feature>
<keyword evidence="1" id="KW-1133">Transmembrane helix</keyword>
<dbReference type="Proteomes" id="UP000622552">
    <property type="component" value="Unassembled WGS sequence"/>
</dbReference>
<organism evidence="2 3">
    <name type="scientific">Longispora fulva</name>
    <dbReference type="NCBI Taxonomy" id="619741"/>
    <lineage>
        <taxon>Bacteria</taxon>
        <taxon>Bacillati</taxon>
        <taxon>Actinomycetota</taxon>
        <taxon>Actinomycetes</taxon>
        <taxon>Micromonosporales</taxon>
        <taxon>Micromonosporaceae</taxon>
        <taxon>Longispora</taxon>
    </lineage>
</organism>
<evidence type="ECO:0000313" key="3">
    <source>
        <dbReference type="Proteomes" id="UP000622552"/>
    </source>
</evidence>
<name>A0A8J7KRR8_9ACTN</name>
<keyword evidence="1" id="KW-0472">Membrane</keyword>
<gene>
    <name evidence="2" type="ORF">IW245_005001</name>
</gene>
<keyword evidence="3" id="KW-1185">Reference proteome</keyword>
<dbReference type="AlphaFoldDB" id="A0A8J7KRR8"/>
<sequence>MGTVNLLRPARATAPGWLCAPVPLGRIAVFRTLVYLFVAADLVFFTPWVLGHATAPAGLYRPLLVARLLHLPAPTPVLVHGVFWALLGAALVAATGRWPRGFGWTVFALYSVWMLVAMGYGKVDHDRLGLLVALAALPTVGRARFGSTEPSAAGGWALRVTQLAVVATYFLAAWAKLRFGGIGWLTGATMTRAVLRRGTWFGGLLVGVPGLLTASQFGIVAFELASPAVFLVRDRVRYLVVGGFYLFHVLVFATVTIAFAPHLVAMASFLPLEKAVSRLLGCPTDSSR</sequence>
<comment type="caution">
    <text evidence="2">The sequence shown here is derived from an EMBL/GenBank/DDBJ whole genome shotgun (WGS) entry which is preliminary data.</text>
</comment>
<protein>
    <submittedName>
        <fullName evidence="2">Uncharacterized protein</fullName>
    </submittedName>
</protein>
<evidence type="ECO:0000256" key="1">
    <source>
        <dbReference type="SAM" id="Phobius"/>
    </source>
</evidence>
<keyword evidence="1" id="KW-0812">Transmembrane</keyword>
<feature type="transmembrane region" description="Helical" evidence="1">
    <location>
        <begin position="156"/>
        <end position="177"/>
    </location>
</feature>
<accession>A0A8J7KRR8</accession>
<proteinExistence type="predicted"/>
<evidence type="ECO:0000313" key="2">
    <source>
        <dbReference type="EMBL" id="MBG6138807.1"/>
    </source>
</evidence>
<feature type="transmembrane region" description="Helical" evidence="1">
    <location>
        <begin position="245"/>
        <end position="270"/>
    </location>
</feature>
<reference evidence="2" key="1">
    <citation type="submission" date="2020-11" db="EMBL/GenBank/DDBJ databases">
        <title>Sequencing the genomes of 1000 actinobacteria strains.</title>
        <authorList>
            <person name="Klenk H.-P."/>
        </authorList>
    </citation>
    <scope>NUCLEOTIDE SEQUENCE</scope>
    <source>
        <strain evidence="2">DSM 45356</strain>
    </source>
</reference>
<dbReference type="RefSeq" id="WP_197005526.1">
    <property type="nucleotide sequence ID" value="NZ_BONS01000009.1"/>
</dbReference>
<dbReference type="EMBL" id="JADOUF010000001">
    <property type="protein sequence ID" value="MBG6138807.1"/>
    <property type="molecule type" value="Genomic_DNA"/>
</dbReference>
<feature type="transmembrane region" description="Helical" evidence="1">
    <location>
        <begin position="73"/>
        <end position="94"/>
    </location>
</feature>
<feature type="transmembrane region" description="Helical" evidence="1">
    <location>
        <begin position="101"/>
        <end position="121"/>
    </location>
</feature>